<comment type="caution">
    <text evidence="8">The sequence shown here is derived from an EMBL/GenBank/DDBJ whole genome shotgun (WGS) entry which is preliminary data.</text>
</comment>
<accession>A0A3N4MI08</accession>
<evidence type="ECO:0000256" key="5">
    <source>
        <dbReference type="ARBA" id="ARBA00023237"/>
    </source>
</evidence>
<keyword evidence="9" id="KW-1185">Reference proteome</keyword>
<dbReference type="PROSITE" id="PS51257">
    <property type="entry name" value="PROKAR_LIPOPROTEIN"/>
    <property type="match status" value="1"/>
</dbReference>
<evidence type="ECO:0000256" key="1">
    <source>
        <dbReference type="ARBA" id="ARBA00004442"/>
    </source>
</evidence>
<keyword evidence="5" id="KW-0998">Cell outer membrane</keyword>
<dbReference type="InterPro" id="IPR011990">
    <property type="entry name" value="TPR-like_helical_dom_sf"/>
</dbReference>
<dbReference type="AlphaFoldDB" id="A0A3N4MI08"/>
<evidence type="ECO:0000313" key="9">
    <source>
        <dbReference type="Proteomes" id="UP000279089"/>
    </source>
</evidence>
<sequence length="562" mass="63123">MKQKIFIACISAFLLGACGKLDLNPLSDGSSETWNSNAEEIEMSLNGLYKDVFWPRDEDDWTDDFLYRDVATPVTGATINGETQFVQDWWRNTYKAIARANNILSSIGRASGVLSAAQISRYTAEAKFVRASMYARLVSHYGNIIYTETALDIEEAMTLKQEDKSVAMPKIYADFDEAVLNLPKTYGASELKRAASGSALAMKARFALQMGDYATAVTAAKACMDQNVYKLHADFGSLFLSKTKNSVETIFGLPRSVALKVTQGDLQNYVPRNAGGWGAKNPSWDLLCSFLCKDGLPIDESPLYDPRKPFLNRDPRCAATIQEFQKPHLGYTYQPHPDSLTVWKESDRKYVENKDTRSVAIFASYNGLVWKKGVDGDWLLNSWTAEPDKIIIRYADVLLIYAEAKIEQNQIDQTVLDAINAVRARAYGVPVTSTTDYPVVTVTDQAALRSILRMERRMEFALEGVRYMDIIRWKIAEKVLNTPNYGLLDPADLRTKVVQPGLWFFPQTPAIDENGSANLTPMYTAGLIKQVALRKFDQTRQYLWPIPTSEVLSSHLTQNPNY</sequence>
<evidence type="ECO:0000256" key="4">
    <source>
        <dbReference type="ARBA" id="ARBA00023136"/>
    </source>
</evidence>
<keyword evidence="4" id="KW-0472">Membrane</keyword>
<gene>
    <name evidence="8" type="ORF">EG028_08800</name>
</gene>
<dbReference type="GO" id="GO:0009279">
    <property type="term" value="C:cell outer membrane"/>
    <property type="evidence" value="ECO:0007669"/>
    <property type="project" value="UniProtKB-SubCell"/>
</dbReference>
<dbReference type="OrthoDB" id="621018at2"/>
<dbReference type="InterPro" id="IPR033985">
    <property type="entry name" value="SusD-like_N"/>
</dbReference>
<dbReference type="RefSeq" id="WP_120516293.1">
    <property type="nucleotide sequence ID" value="NZ_QXZY01000005.1"/>
</dbReference>
<organism evidence="8 9">
    <name type="scientific">Chitinophaga barathri</name>
    <dbReference type="NCBI Taxonomy" id="1647451"/>
    <lineage>
        <taxon>Bacteria</taxon>
        <taxon>Pseudomonadati</taxon>
        <taxon>Bacteroidota</taxon>
        <taxon>Chitinophagia</taxon>
        <taxon>Chitinophagales</taxon>
        <taxon>Chitinophagaceae</taxon>
        <taxon>Chitinophaga</taxon>
    </lineage>
</organism>
<evidence type="ECO:0000256" key="3">
    <source>
        <dbReference type="ARBA" id="ARBA00022729"/>
    </source>
</evidence>
<evidence type="ECO:0000256" key="2">
    <source>
        <dbReference type="ARBA" id="ARBA00006275"/>
    </source>
</evidence>
<keyword evidence="3" id="KW-0732">Signal</keyword>
<dbReference type="Gene3D" id="1.25.40.390">
    <property type="match status" value="1"/>
</dbReference>
<proteinExistence type="inferred from homology"/>
<comment type="similarity">
    <text evidence="2">Belongs to the SusD family.</text>
</comment>
<evidence type="ECO:0000259" key="7">
    <source>
        <dbReference type="Pfam" id="PF14322"/>
    </source>
</evidence>
<evidence type="ECO:0000259" key="6">
    <source>
        <dbReference type="Pfam" id="PF07980"/>
    </source>
</evidence>
<dbReference type="SUPFAM" id="SSF48452">
    <property type="entry name" value="TPR-like"/>
    <property type="match status" value="1"/>
</dbReference>
<reference evidence="9" key="1">
    <citation type="submission" date="2018-11" db="EMBL/GenBank/DDBJ databases">
        <title>Chitinophaga lutea sp.nov., isolate from arsenic contaminated soil.</title>
        <authorList>
            <person name="Zong Y."/>
        </authorList>
    </citation>
    <scope>NUCLEOTIDE SEQUENCE [LARGE SCALE GENOMIC DNA]</scope>
    <source>
        <strain evidence="9">YLT18</strain>
    </source>
</reference>
<dbReference type="Proteomes" id="UP000279089">
    <property type="component" value="Unassembled WGS sequence"/>
</dbReference>
<comment type="subcellular location">
    <subcellularLocation>
        <location evidence="1">Cell outer membrane</location>
    </subcellularLocation>
</comment>
<dbReference type="Pfam" id="PF14322">
    <property type="entry name" value="SusD-like_3"/>
    <property type="match status" value="1"/>
</dbReference>
<name>A0A3N4MI08_9BACT</name>
<feature type="domain" description="RagB/SusD" evidence="6">
    <location>
        <begin position="267"/>
        <end position="562"/>
    </location>
</feature>
<evidence type="ECO:0000313" key="8">
    <source>
        <dbReference type="EMBL" id="RPD41407.1"/>
    </source>
</evidence>
<feature type="domain" description="SusD-like N-terminal" evidence="7">
    <location>
        <begin position="83"/>
        <end position="208"/>
    </location>
</feature>
<dbReference type="EMBL" id="RMBX01000004">
    <property type="protein sequence ID" value="RPD41407.1"/>
    <property type="molecule type" value="Genomic_DNA"/>
</dbReference>
<dbReference type="InterPro" id="IPR012944">
    <property type="entry name" value="SusD_RagB_dom"/>
</dbReference>
<protein>
    <submittedName>
        <fullName evidence="8">RagB/SusD family nutrient uptake outer membrane protein</fullName>
    </submittedName>
</protein>
<dbReference type="Pfam" id="PF07980">
    <property type="entry name" value="SusD_RagB"/>
    <property type="match status" value="1"/>
</dbReference>